<dbReference type="Proteomes" id="UP000011668">
    <property type="component" value="Unassembled WGS sequence"/>
</dbReference>
<sequence>MSLFASTYGYLLPVCPCSSHCLHVCHSVLISCCCCYCFGHPPTVLCFVSVSVSELGFNFFYFVDTTYSS</sequence>
<dbReference type="EMBL" id="AFRT01001828">
    <property type="protein sequence ID" value="ELU39302.1"/>
    <property type="molecule type" value="Genomic_DNA"/>
</dbReference>
<keyword evidence="2" id="KW-1185">Reference proteome</keyword>
<name>L8WRA7_THACA</name>
<evidence type="ECO:0000313" key="2">
    <source>
        <dbReference type="Proteomes" id="UP000011668"/>
    </source>
</evidence>
<evidence type="ECO:0000313" key="1">
    <source>
        <dbReference type="EMBL" id="ELU39302.1"/>
    </source>
</evidence>
<reference evidence="1 2" key="1">
    <citation type="journal article" date="2013" name="Nat. Commun.">
        <title>The evolution and pathogenic mechanisms of the rice sheath blight pathogen.</title>
        <authorList>
            <person name="Zheng A."/>
            <person name="Lin R."/>
            <person name="Xu L."/>
            <person name="Qin P."/>
            <person name="Tang C."/>
            <person name="Ai P."/>
            <person name="Zhang D."/>
            <person name="Liu Y."/>
            <person name="Sun Z."/>
            <person name="Feng H."/>
            <person name="Wang Y."/>
            <person name="Chen Y."/>
            <person name="Liang X."/>
            <person name="Fu R."/>
            <person name="Li Q."/>
            <person name="Zhang J."/>
            <person name="Yu X."/>
            <person name="Xie Z."/>
            <person name="Ding L."/>
            <person name="Guan P."/>
            <person name="Tang J."/>
            <person name="Liang Y."/>
            <person name="Wang S."/>
            <person name="Deng Q."/>
            <person name="Li S."/>
            <person name="Zhu J."/>
            <person name="Wang L."/>
            <person name="Liu H."/>
            <person name="Li P."/>
        </authorList>
    </citation>
    <scope>NUCLEOTIDE SEQUENCE [LARGE SCALE GENOMIC DNA]</scope>
    <source>
        <strain evidence="2">AG-1 IA</strain>
    </source>
</reference>
<organism evidence="1 2">
    <name type="scientific">Thanatephorus cucumeris (strain AG1-IA)</name>
    <name type="common">Rice sheath blight fungus</name>
    <name type="synonym">Rhizoctonia solani</name>
    <dbReference type="NCBI Taxonomy" id="983506"/>
    <lineage>
        <taxon>Eukaryota</taxon>
        <taxon>Fungi</taxon>
        <taxon>Dikarya</taxon>
        <taxon>Basidiomycota</taxon>
        <taxon>Agaricomycotina</taxon>
        <taxon>Agaricomycetes</taxon>
        <taxon>Cantharellales</taxon>
        <taxon>Ceratobasidiaceae</taxon>
        <taxon>Rhizoctonia</taxon>
        <taxon>Rhizoctonia solani AG-1</taxon>
    </lineage>
</organism>
<gene>
    <name evidence="1" type="ORF">AG1IA_06668</name>
</gene>
<dbReference type="AlphaFoldDB" id="L8WRA7"/>
<comment type="caution">
    <text evidence="1">The sequence shown here is derived from an EMBL/GenBank/DDBJ whole genome shotgun (WGS) entry which is preliminary data.</text>
</comment>
<protein>
    <submittedName>
        <fullName evidence="1">Uncharacterized protein</fullName>
    </submittedName>
</protein>
<proteinExistence type="predicted"/>
<dbReference type="HOGENOM" id="CLU_2777661_0_0_1"/>
<accession>L8WRA7</accession>